<proteinExistence type="predicted"/>
<keyword evidence="4" id="KW-0804">Transcription</keyword>
<keyword evidence="7" id="KW-1185">Reference proteome</keyword>
<dbReference type="GO" id="GO:0008270">
    <property type="term" value="F:zinc ion binding"/>
    <property type="evidence" value="ECO:0007669"/>
    <property type="project" value="InterPro"/>
</dbReference>
<dbReference type="GO" id="GO:0000981">
    <property type="term" value="F:DNA-binding transcription factor activity, RNA polymerase II-specific"/>
    <property type="evidence" value="ECO:0007669"/>
    <property type="project" value="InterPro"/>
</dbReference>
<dbReference type="InterPro" id="IPR051089">
    <property type="entry name" value="prtT"/>
</dbReference>
<dbReference type="CDD" id="cd12148">
    <property type="entry name" value="fungal_TF_MHR"/>
    <property type="match status" value="1"/>
</dbReference>
<name>G0RTQ3_HYPJQ</name>
<evidence type="ECO:0000313" key="6">
    <source>
        <dbReference type="EMBL" id="EGR45403.1"/>
    </source>
</evidence>
<evidence type="ECO:0000256" key="2">
    <source>
        <dbReference type="ARBA" id="ARBA00023015"/>
    </source>
</evidence>
<evidence type="ECO:0000256" key="5">
    <source>
        <dbReference type="ARBA" id="ARBA00023242"/>
    </source>
</evidence>
<dbReference type="GO" id="GO:0005634">
    <property type="term" value="C:nucleus"/>
    <property type="evidence" value="ECO:0007669"/>
    <property type="project" value="UniProtKB-SubCell"/>
</dbReference>
<organism evidence="7">
    <name type="scientific">Hypocrea jecorina (strain QM6a)</name>
    <name type="common">Trichoderma reesei</name>
    <dbReference type="NCBI Taxonomy" id="431241"/>
    <lineage>
        <taxon>Eukaryota</taxon>
        <taxon>Fungi</taxon>
        <taxon>Dikarya</taxon>
        <taxon>Ascomycota</taxon>
        <taxon>Pezizomycotina</taxon>
        <taxon>Sordariomycetes</taxon>
        <taxon>Hypocreomycetidae</taxon>
        <taxon>Hypocreales</taxon>
        <taxon>Hypocreaceae</taxon>
        <taxon>Trichoderma</taxon>
    </lineage>
</organism>
<dbReference type="PANTHER" id="PTHR31845">
    <property type="entry name" value="FINGER DOMAIN PROTEIN, PUTATIVE-RELATED"/>
    <property type="match status" value="1"/>
</dbReference>
<comment type="subcellular location">
    <subcellularLocation>
        <location evidence="1">Nucleus</location>
    </subcellularLocation>
</comment>
<evidence type="ECO:0000256" key="3">
    <source>
        <dbReference type="ARBA" id="ARBA00023125"/>
    </source>
</evidence>
<dbReference type="CDD" id="cd00067">
    <property type="entry name" value="GAL4"/>
    <property type="match status" value="1"/>
</dbReference>
<dbReference type="SUPFAM" id="SSF57701">
    <property type="entry name" value="Zn2/Cys6 DNA-binding domain"/>
    <property type="match status" value="1"/>
</dbReference>
<dbReference type="GO" id="GO:0000976">
    <property type="term" value="F:transcription cis-regulatory region binding"/>
    <property type="evidence" value="ECO:0007669"/>
    <property type="project" value="TreeGrafter"/>
</dbReference>
<protein>
    <submittedName>
        <fullName evidence="6">Predicted protein</fullName>
    </submittedName>
</protein>
<dbReference type="HOGENOM" id="CLU_006524_4_1_1"/>
<dbReference type="AlphaFoldDB" id="G0RTQ3"/>
<evidence type="ECO:0000256" key="1">
    <source>
        <dbReference type="ARBA" id="ARBA00004123"/>
    </source>
</evidence>
<dbReference type="RefSeq" id="XP_006968603.1">
    <property type="nucleotide sequence ID" value="XM_006968541.1"/>
</dbReference>
<dbReference type="InterPro" id="IPR001138">
    <property type="entry name" value="Zn2Cys6_DnaBD"/>
</dbReference>
<sequence>MTANGEVVASDHLPTASEAIKSRACINCARLKMKCRWPAPGTGQEEGGCIRCARMKISCHIPAPVPRKKRGKSTASSDGSMFENRRVAQLEKKIDSLVSMLASAQHIQSSGTPPLTPESHDADIEARGVPKEPASRPLQEAISTIPQPKRAVREAPDIPLSVPSSPETTFQLIPGFSFTLEEVLSYFDIYRREYMPNYPFVIIPENLDPRALYASSQCLFWTIMAAVAPQSSATQQGVETWFRQYIADRMVVKQERNLGILQALLLHLAWGNFHFYLNTESTNLAHLAVAMALDLKLDRAPEVTRSLPGLLGEAWATINKNALKQRPHTVDEKRAVLGLYHVTSLISALFKRGHYFSWNNYLAQCCESLAESSLESDLFLVALIKMQRVVDRANCMLPGCDVVNSTLSTYMSPMDMIINNLRRELHDLMSNQPECVKKKDLFKAYYHVTLMRFAEPAIPIPSAADLATLNPEPLQRFDTLWKCLLSAIDFFDTLLSFHPNQLPGLPTSVTGLLAFAIVTTSRLLLLEPSIGWQPAMARKKLDFADVAKRLGDRFEEADVWAKEAGRRRRLLEAGGAQFCRFSFKLRWIRQWYLSRVPQEEQQQQQQPAATAAEAQLPGGSGEALQDLDGVFWDELELGDALWPDFMTLYHPSYTTATVAET</sequence>
<dbReference type="OrthoDB" id="5217604at2759"/>
<dbReference type="Gene3D" id="4.10.240.10">
    <property type="entry name" value="Zn(2)-C6 fungal-type DNA-binding domain"/>
    <property type="match status" value="1"/>
</dbReference>
<accession>G0RTQ3</accession>
<dbReference type="KEGG" id="tre:TRIREDRAFT_111088"/>
<reference evidence="6 7" key="1">
    <citation type="journal article" date="2008" name="Nat. Biotechnol.">
        <title>Genome sequencing and analysis of the biomass-degrading fungus Trichoderma reesei (syn. Hypocrea jecorina).</title>
        <authorList>
            <person name="Martinez D."/>
            <person name="Berka R.M."/>
            <person name="Henrissat B."/>
            <person name="Saloheimo M."/>
            <person name="Arvas M."/>
            <person name="Baker S.E."/>
            <person name="Chapman J."/>
            <person name="Chertkov O."/>
            <person name="Coutinho P.M."/>
            <person name="Cullen D."/>
            <person name="Danchin E.G."/>
            <person name="Grigoriev I.V."/>
            <person name="Harris P."/>
            <person name="Jackson M."/>
            <person name="Kubicek C.P."/>
            <person name="Han C.S."/>
            <person name="Ho I."/>
            <person name="Larrondo L.F."/>
            <person name="de Leon A.L."/>
            <person name="Magnuson J.K."/>
            <person name="Merino S."/>
            <person name="Misra M."/>
            <person name="Nelson B."/>
            <person name="Putnam N."/>
            <person name="Robbertse B."/>
            <person name="Salamov A.A."/>
            <person name="Schmoll M."/>
            <person name="Terry A."/>
            <person name="Thayer N."/>
            <person name="Westerholm-Parvinen A."/>
            <person name="Schoch C.L."/>
            <person name="Yao J."/>
            <person name="Barabote R."/>
            <person name="Nelson M.A."/>
            <person name="Detter C."/>
            <person name="Bruce D."/>
            <person name="Kuske C.R."/>
            <person name="Xie G."/>
            <person name="Richardson P."/>
            <person name="Rokhsar D.S."/>
            <person name="Lucas S.M."/>
            <person name="Rubin E.M."/>
            <person name="Dunn-Coleman N."/>
            <person name="Ward M."/>
            <person name="Brettin T.S."/>
        </authorList>
    </citation>
    <scope>NUCLEOTIDE SEQUENCE [LARGE SCALE GENOMIC DNA]</scope>
    <source>
        <strain evidence="6 7">QM6a</strain>
    </source>
</reference>
<keyword evidence="2" id="KW-0805">Transcription regulation</keyword>
<gene>
    <name evidence="6" type="ORF">TRIREDRAFT_111088</name>
</gene>
<dbReference type="PANTHER" id="PTHR31845:SF10">
    <property type="entry name" value="ZN(II)2CYS6 TRANSCRIPTION FACTOR (EUROFUNG)"/>
    <property type="match status" value="1"/>
</dbReference>
<keyword evidence="3" id="KW-0238">DNA-binding</keyword>
<evidence type="ECO:0000256" key="4">
    <source>
        <dbReference type="ARBA" id="ARBA00023163"/>
    </source>
</evidence>
<dbReference type="EMBL" id="GL985079">
    <property type="protein sequence ID" value="EGR45403.1"/>
    <property type="molecule type" value="Genomic_DNA"/>
</dbReference>
<dbReference type="GeneID" id="18482258"/>
<evidence type="ECO:0000313" key="7">
    <source>
        <dbReference type="Proteomes" id="UP000008984"/>
    </source>
</evidence>
<dbReference type="VEuPathDB" id="FungiDB:TRIREDRAFT_111088"/>
<dbReference type="InterPro" id="IPR036864">
    <property type="entry name" value="Zn2-C6_fun-type_DNA-bd_sf"/>
</dbReference>
<dbReference type="eggNOG" id="ENOG502SSDN">
    <property type="taxonomic scope" value="Eukaryota"/>
</dbReference>
<keyword evidence="5" id="KW-0539">Nucleus</keyword>
<dbReference type="Proteomes" id="UP000008984">
    <property type="component" value="Unassembled WGS sequence"/>
</dbReference>